<dbReference type="RefSeq" id="WP_090408254.1">
    <property type="nucleotide sequence ID" value="NZ_FNDQ01000010.1"/>
</dbReference>
<dbReference type="PANTHER" id="PTHR30026:SF23">
    <property type="entry name" value="TO APRF-PUTATIVE OUTER MEMBRANE EFFLUX PROTEIN OR SECRETED ALKALINE PHOSPHATASE-RELATED"/>
    <property type="match status" value="1"/>
</dbReference>
<keyword evidence="4" id="KW-1134">Transmembrane beta strand</keyword>
<dbReference type="AlphaFoldDB" id="A0A1G8EEJ2"/>
<proteinExistence type="inferred from homology"/>
<keyword evidence="3" id="KW-0813">Transport</keyword>
<dbReference type="GO" id="GO:1990281">
    <property type="term" value="C:efflux pump complex"/>
    <property type="evidence" value="ECO:0007669"/>
    <property type="project" value="TreeGrafter"/>
</dbReference>
<dbReference type="Proteomes" id="UP000243588">
    <property type="component" value="Unassembled WGS sequence"/>
</dbReference>
<evidence type="ECO:0000256" key="6">
    <source>
        <dbReference type="ARBA" id="ARBA00023136"/>
    </source>
</evidence>
<evidence type="ECO:0000256" key="8">
    <source>
        <dbReference type="SAM" id="SignalP"/>
    </source>
</evidence>
<keyword evidence="7" id="KW-0998">Cell outer membrane</keyword>
<dbReference type="STRING" id="702745.SAMN05421818_11078"/>
<dbReference type="InterPro" id="IPR051906">
    <property type="entry name" value="TolC-like"/>
</dbReference>
<evidence type="ECO:0000256" key="1">
    <source>
        <dbReference type="ARBA" id="ARBA00004442"/>
    </source>
</evidence>
<evidence type="ECO:0000256" key="3">
    <source>
        <dbReference type="ARBA" id="ARBA00022448"/>
    </source>
</evidence>
<dbReference type="GO" id="GO:0015288">
    <property type="term" value="F:porin activity"/>
    <property type="evidence" value="ECO:0007669"/>
    <property type="project" value="TreeGrafter"/>
</dbReference>
<dbReference type="InterPro" id="IPR003423">
    <property type="entry name" value="OMP_efflux"/>
</dbReference>
<keyword evidence="10" id="KW-1185">Reference proteome</keyword>
<evidence type="ECO:0000313" key="10">
    <source>
        <dbReference type="Proteomes" id="UP000243588"/>
    </source>
</evidence>
<comment type="similarity">
    <text evidence="2">Belongs to the outer membrane factor (OMF) (TC 1.B.17) family.</text>
</comment>
<evidence type="ECO:0000256" key="5">
    <source>
        <dbReference type="ARBA" id="ARBA00022692"/>
    </source>
</evidence>
<evidence type="ECO:0000256" key="7">
    <source>
        <dbReference type="ARBA" id="ARBA00023237"/>
    </source>
</evidence>
<keyword evidence="8" id="KW-0732">Signal</keyword>
<dbReference type="PANTHER" id="PTHR30026">
    <property type="entry name" value="OUTER MEMBRANE PROTEIN TOLC"/>
    <property type="match status" value="1"/>
</dbReference>
<dbReference type="Pfam" id="PF02321">
    <property type="entry name" value="OEP"/>
    <property type="match status" value="1"/>
</dbReference>
<feature type="signal peptide" evidence="8">
    <location>
        <begin position="1"/>
        <end position="24"/>
    </location>
</feature>
<keyword evidence="5" id="KW-0812">Transmembrane</keyword>
<feature type="chain" id="PRO_5017354396" evidence="8">
    <location>
        <begin position="25"/>
        <end position="439"/>
    </location>
</feature>
<reference evidence="10" key="1">
    <citation type="submission" date="2016-10" db="EMBL/GenBank/DDBJ databases">
        <authorList>
            <person name="Varghese N."/>
            <person name="Submissions S."/>
        </authorList>
    </citation>
    <scope>NUCLEOTIDE SEQUENCE [LARGE SCALE GENOMIC DNA]</scope>
    <source>
        <strain evidence="10">DSM 23313</strain>
    </source>
</reference>
<evidence type="ECO:0000313" key="9">
    <source>
        <dbReference type="EMBL" id="SDH68308.1"/>
    </source>
</evidence>
<dbReference type="SUPFAM" id="SSF56954">
    <property type="entry name" value="Outer membrane efflux proteins (OEP)"/>
    <property type="match status" value="1"/>
</dbReference>
<protein>
    <submittedName>
        <fullName evidence="9">Outer membrane protein TolC</fullName>
    </submittedName>
</protein>
<organism evidence="9 10">
    <name type="scientific">Myroides phaeus</name>
    <dbReference type="NCBI Taxonomy" id="702745"/>
    <lineage>
        <taxon>Bacteria</taxon>
        <taxon>Pseudomonadati</taxon>
        <taxon>Bacteroidota</taxon>
        <taxon>Flavobacteriia</taxon>
        <taxon>Flavobacteriales</taxon>
        <taxon>Flavobacteriaceae</taxon>
        <taxon>Myroides</taxon>
    </lineage>
</organism>
<accession>A0A1G8EEJ2</accession>
<keyword evidence="6" id="KW-0472">Membrane</keyword>
<evidence type="ECO:0000256" key="2">
    <source>
        <dbReference type="ARBA" id="ARBA00007613"/>
    </source>
</evidence>
<dbReference type="GO" id="GO:0009279">
    <property type="term" value="C:cell outer membrane"/>
    <property type="evidence" value="ECO:0007669"/>
    <property type="project" value="UniProtKB-SubCell"/>
</dbReference>
<sequence>MKYSLRKCFYGISALLLSSGISYAQNGVKELTIEEVIQLALENHQQLKVNEKNKEFAAQQTKVIKQQRLPSLTASATATYIGDVQILDKDFSKVMTKDMPHFGNSYAIQASELLYKGGLINKSIEMSEMREQLTNLDFEKDQQAIKFLVISNYLDIYKLVNQEQVYQNNKRLANIRLENVTRFYNEGMMTRNEVIRGELALQNIDQALLVVNNNTSILNYNLAFALGLQPNTTLIPVSEVNNKALEGDFSYYLQLAYENHPMLAMAQKSVELAQKKIEVAKTDKYPALAAVGGYNMTRPITTVNPVMDMYSNAWQVGVSLSYSLDNLYKTKGKVKLEEIHKSQADESLILLLQNIEMGVNAAYTKYQEAVQNANLLKKSQHLAQENYRIIEAKYLNQLAIQAEMTDATNAKLEAELQYANAQINVLFQYYNLIKSTGTL</sequence>
<evidence type="ECO:0000256" key="4">
    <source>
        <dbReference type="ARBA" id="ARBA00022452"/>
    </source>
</evidence>
<dbReference type="GO" id="GO:0015562">
    <property type="term" value="F:efflux transmembrane transporter activity"/>
    <property type="evidence" value="ECO:0007669"/>
    <property type="project" value="InterPro"/>
</dbReference>
<dbReference type="Gene3D" id="1.20.1600.10">
    <property type="entry name" value="Outer membrane efflux proteins (OEP)"/>
    <property type="match status" value="1"/>
</dbReference>
<comment type="subcellular location">
    <subcellularLocation>
        <location evidence="1">Cell outer membrane</location>
    </subcellularLocation>
</comment>
<name>A0A1G8EEJ2_9FLAO</name>
<dbReference type="EMBL" id="FNDQ01000010">
    <property type="protein sequence ID" value="SDH68308.1"/>
    <property type="molecule type" value="Genomic_DNA"/>
</dbReference>
<gene>
    <name evidence="9" type="ORF">SAMN05421818_11078</name>
</gene>